<evidence type="ECO:0008006" key="3">
    <source>
        <dbReference type="Google" id="ProtNLM"/>
    </source>
</evidence>
<gene>
    <name evidence="1" type="ORF">C5750_24800</name>
</gene>
<evidence type="ECO:0000313" key="1">
    <source>
        <dbReference type="EMBL" id="PRD49646.1"/>
    </source>
</evidence>
<sequence>METKPGIDEATRVLKLSHSARYKYFIRKSVETYTVYTINLGSNYLILNDPAGTSMCCPLWPAAVFAEIWLGPIGQGAGLQIKTEVVQMELDATLKTFLPALKRRGLKVGICLDQASDGRIESVDKFIADIRREIQSGFSHSKP</sequence>
<dbReference type="InterPro" id="IPR021284">
    <property type="entry name" value="DUF2750"/>
</dbReference>
<dbReference type="EMBL" id="PVBT01000010">
    <property type="protein sequence ID" value="PRD49646.1"/>
    <property type="molecule type" value="Genomic_DNA"/>
</dbReference>
<dbReference type="Pfam" id="PF11042">
    <property type="entry name" value="DUF2750"/>
    <property type="match status" value="1"/>
</dbReference>
<organism evidence="1 2">
    <name type="scientific">Phyllobacterium myrsinacearum</name>
    <dbReference type="NCBI Taxonomy" id="28101"/>
    <lineage>
        <taxon>Bacteria</taxon>
        <taxon>Pseudomonadati</taxon>
        <taxon>Pseudomonadota</taxon>
        <taxon>Alphaproteobacteria</taxon>
        <taxon>Hyphomicrobiales</taxon>
        <taxon>Phyllobacteriaceae</taxon>
        <taxon>Phyllobacterium</taxon>
    </lineage>
</organism>
<reference evidence="1 2" key="1">
    <citation type="submission" date="2018-02" db="EMBL/GenBank/DDBJ databases">
        <title>The draft genome of Phyllobacterium myrsinacearum DSM5892.</title>
        <authorList>
            <person name="Li L."/>
            <person name="Liu L."/>
            <person name="Zhang X."/>
            <person name="Wang T."/>
        </authorList>
    </citation>
    <scope>NUCLEOTIDE SEQUENCE [LARGE SCALE GENOMIC DNA]</scope>
    <source>
        <strain evidence="1 2">DSM 5892</strain>
    </source>
</reference>
<dbReference type="RefSeq" id="WP_105737861.1">
    <property type="nucleotide sequence ID" value="NZ_PVBT01000010.1"/>
</dbReference>
<proteinExistence type="predicted"/>
<protein>
    <recommendedName>
        <fullName evidence="3">DUF2750 domain-containing protein</fullName>
    </recommendedName>
</protein>
<evidence type="ECO:0000313" key="2">
    <source>
        <dbReference type="Proteomes" id="UP000238563"/>
    </source>
</evidence>
<accession>A0A2S9JA15</accession>
<keyword evidence="2" id="KW-1185">Reference proteome</keyword>
<comment type="caution">
    <text evidence="1">The sequence shown here is derived from an EMBL/GenBank/DDBJ whole genome shotgun (WGS) entry which is preliminary data.</text>
</comment>
<dbReference type="AlphaFoldDB" id="A0A2S9JA15"/>
<name>A0A2S9JA15_9HYPH</name>
<dbReference type="Proteomes" id="UP000238563">
    <property type="component" value="Unassembled WGS sequence"/>
</dbReference>